<dbReference type="InterPro" id="IPR016186">
    <property type="entry name" value="C-type_lectin-like/link_sf"/>
</dbReference>
<protein>
    <submittedName>
        <fullName evidence="4">Mannose receptor, C type</fullName>
    </submittedName>
</protein>
<gene>
    <name evidence="4" type="ORF">MGAL_10B035733</name>
</gene>
<dbReference type="Pfam" id="PF00059">
    <property type="entry name" value="Lectin_C"/>
    <property type="match status" value="1"/>
</dbReference>
<comment type="caution">
    <text evidence="4">The sequence shown here is derived from an EMBL/GenBank/DDBJ whole genome shotgun (WGS) entry which is preliminary data.</text>
</comment>
<dbReference type="Proteomes" id="UP000596742">
    <property type="component" value="Unassembled WGS sequence"/>
</dbReference>
<keyword evidence="5" id="KW-1185">Reference proteome</keyword>
<dbReference type="InterPro" id="IPR018378">
    <property type="entry name" value="C-type_lectin_CS"/>
</dbReference>
<dbReference type="PROSITE" id="PS50041">
    <property type="entry name" value="C_TYPE_LECTIN_2"/>
    <property type="match status" value="1"/>
</dbReference>
<dbReference type="SMART" id="SM00034">
    <property type="entry name" value="CLECT"/>
    <property type="match status" value="1"/>
</dbReference>
<dbReference type="PROSITE" id="PS00615">
    <property type="entry name" value="C_TYPE_LECTIN_1"/>
    <property type="match status" value="1"/>
</dbReference>
<feature type="chain" id="PRO_5032642756" evidence="2">
    <location>
        <begin position="23"/>
        <end position="260"/>
    </location>
</feature>
<dbReference type="InterPro" id="IPR016187">
    <property type="entry name" value="CTDL_fold"/>
</dbReference>
<evidence type="ECO:0000256" key="1">
    <source>
        <dbReference type="ARBA" id="ARBA00023157"/>
    </source>
</evidence>
<feature type="domain" description="C-type lectin" evidence="3">
    <location>
        <begin position="32"/>
        <end position="150"/>
    </location>
</feature>
<evidence type="ECO:0000313" key="5">
    <source>
        <dbReference type="Proteomes" id="UP000596742"/>
    </source>
</evidence>
<dbReference type="AlphaFoldDB" id="A0A8B6FUL3"/>
<proteinExistence type="predicted"/>
<evidence type="ECO:0000259" key="3">
    <source>
        <dbReference type="PROSITE" id="PS50041"/>
    </source>
</evidence>
<dbReference type="PANTHER" id="PTHR22801">
    <property type="entry name" value="LITHOSTATHINE"/>
    <property type="match status" value="1"/>
</dbReference>
<keyword evidence="4" id="KW-0675">Receptor</keyword>
<accession>A0A8B6FUL3</accession>
<keyword evidence="1" id="KW-1015">Disulfide bond</keyword>
<dbReference type="InterPro" id="IPR001304">
    <property type="entry name" value="C-type_lectin-like"/>
</dbReference>
<dbReference type="OrthoDB" id="6077271at2759"/>
<dbReference type="Gene3D" id="3.10.100.10">
    <property type="entry name" value="Mannose-Binding Protein A, subunit A"/>
    <property type="match status" value="1"/>
</dbReference>
<name>A0A8B6FUL3_MYTGA</name>
<dbReference type="SUPFAM" id="SSF56436">
    <property type="entry name" value="C-type lectin-like"/>
    <property type="match status" value="1"/>
</dbReference>
<dbReference type="InterPro" id="IPR050801">
    <property type="entry name" value="Ca-Dep_Lectins_ImmuneDev"/>
</dbReference>
<organism evidence="4 5">
    <name type="scientific">Mytilus galloprovincialis</name>
    <name type="common">Mediterranean mussel</name>
    <dbReference type="NCBI Taxonomy" id="29158"/>
    <lineage>
        <taxon>Eukaryota</taxon>
        <taxon>Metazoa</taxon>
        <taxon>Spiralia</taxon>
        <taxon>Lophotrochozoa</taxon>
        <taxon>Mollusca</taxon>
        <taxon>Bivalvia</taxon>
        <taxon>Autobranchia</taxon>
        <taxon>Pteriomorphia</taxon>
        <taxon>Mytilida</taxon>
        <taxon>Mytiloidea</taxon>
        <taxon>Mytilidae</taxon>
        <taxon>Mytilinae</taxon>
        <taxon>Mytilus</taxon>
    </lineage>
</organism>
<sequence>MTGRKIVYTYMLLILRVENTFTACPDSNWSLRDGVCYLADTAVTRNWDDAVQWCIGRNSLLVYPKTLTEKSNVLDILTEKGIGSCWIGLDDKQTEGVYVWQDSSVLQPDEEGWIPGNPDQISFGEDCTELWPNQGWNDATCDWEKNVICQVKEVVPTTNPETTSITTEAESTTTLQTTTFIQADPLVNGRKYCMRFKTCLGGAISSSPDDKFLIRCASKCLQFVGCCAFFFNSTISTCEIQYKYGAGYMDTMDRMFFDVC</sequence>
<keyword evidence="2" id="KW-0732">Signal</keyword>
<reference evidence="4" key="1">
    <citation type="submission" date="2018-11" db="EMBL/GenBank/DDBJ databases">
        <authorList>
            <person name="Alioto T."/>
            <person name="Alioto T."/>
        </authorList>
    </citation>
    <scope>NUCLEOTIDE SEQUENCE</scope>
</reference>
<evidence type="ECO:0000313" key="4">
    <source>
        <dbReference type="EMBL" id="VDI53765.1"/>
    </source>
</evidence>
<feature type="signal peptide" evidence="2">
    <location>
        <begin position="1"/>
        <end position="22"/>
    </location>
</feature>
<dbReference type="EMBL" id="UYJE01007334">
    <property type="protein sequence ID" value="VDI53765.1"/>
    <property type="molecule type" value="Genomic_DNA"/>
</dbReference>
<evidence type="ECO:0000256" key="2">
    <source>
        <dbReference type="SAM" id="SignalP"/>
    </source>
</evidence>
<dbReference type="PANTHER" id="PTHR22801:SF63">
    <property type="entry name" value="C-TYPE LECTIN DOMAIN-CONTAINING PROTEIN"/>
    <property type="match status" value="1"/>
</dbReference>